<keyword evidence="3" id="KW-1185">Reference proteome</keyword>
<evidence type="ECO:0000256" key="1">
    <source>
        <dbReference type="SAM" id="Phobius"/>
    </source>
</evidence>
<name>A0A1H2W844_9RHOB</name>
<evidence type="ECO:0000313" key="2">
    <source>
        <dbReference type="EMBL" id="SDW76812.1"/>
    </source>
</evidence>
<gene>
    <name evidence="2" type="ORF">SAMN04488001_1754</name>
</gene>
<feature type="transmembrane region" description="Helical" evidence="1">
    <location>
        <begin position="289"/>
        <end position="307"/>
    </location>
</feature>
<feature type="transmembrane region" description="Helical" evidence="1">
    <location>
        <begin position="319"/>
        <end position="347"/>
    </location>
</feature>
<keyword evidence="1" id="KW-0812">Transmembrane</keyword>
<reference evidence="3" key="1">
    <citation type="submission" date="2016-10" db="EMBL/GenBank/DDBJ databases">
        <authorList>
            <person name="Varghese N."/>
            <person name="Submissions S."/>
        </authorList>
    </citation>
    <scope>NUCLEOTIDE SEQUENCE [LARGE SCALE GENOMIC DNA]</scope>
    <source>
        <strain evidence="3">DSM 26922</strain>
    </source>
</reference>
<organism evidence="2 3">
    <name type="scientific">Litoreibacter albidus</name>
    <dbReference type="NCBI Taxonomy" id="670155"/>
    <lineage>
        <taxon>Bacteria</taxon>
        <taxon>Pseudomonadati</taxon>
        <taxon>Pseudomonadota</taxon>
        <taxon>Alphaproteobacteria</taxon>
        <taxon>Rhodobacterales</taxon>
        <taxon>Roseobacteraceae</taxon>
        <taxon>Litoreibacter</taxon>
    </lineage>
</organism>
<protein>
    <submittedName>
        <fullName evidence="2">Uncharacterized protein</fullName>
    </submittedName>
</protein>
<keyword evidence="1" id="KW-0472">Membrane</keyword>
<dbReference type="AlphaFoldDB" id="A0A1H2W844"/>
<accession>A0A1H2W844</accession>
<sequence>MLRGLVNGQPTEVLPVGEIHRHPNSIEGTTNALELAGTGIAPQAIFDQIDVGEPNFPEDVRTLIGLRETQQQVVEDPLLASLRQMIVHPDTMSTMRPVYERRLAELEQQDRQRTANDYAAAGGDGEAVYTLTIPSANLPVGTLNLEELTPDQIITLSEDLAGAFDVNFDSEPSVMAALGGRCARAALSLGIRLEQIFQAIGGQRLSTLSAVDKLRLRGVFLREIWVTDTSKVSIVQGRKIISFKGYAGLRVFMSATYYPASSIAVVNAGAVARSASDALRSAAGPPFRGTGGIFLVFGGLVEVASWMSQDGEKFLSDLFIDLTVLVATTVISTIVATALMIGVMAVWRRRHSAGIGDRCCC</sequence>
<evidence type="ECO:0000313" key="3">
    <source>
        <dbReference type="Proteomes" id="UP000199441"/>
    </source>
</evidence>
<dbReference type="EMBL" id="FNOI01000002">
    <property type="protein sequence ID" value="SDW76812.1"/>
    <property type="molecule type" value="Genomic_DNA"/>
</dbReference>
<keyword evidence="1" id="KW-1133">Transmembrane helix</keyword>
<proteinExistence type="predicted"/>
<dbReference type="Proteomes" id="UP000199441">
    <property type="component" value="Unassembled WGS sequence"/>
</dbReference>